<dbReference type="AlphaFoldDB" id="A0A1Y6CSA4"/>
<evidence type="ECO:0000313" key="1">
    <source>
        <dbReference type="EMBL" id="SMF85522.1"/>
    </source>
</evidence>
<name>A0A1Y6CSA4_9PROT</name>
<dbReference type="RefSeq" id="WP_085127482.1">
    <property type="nucleotide sequence ID" value="NZ_FWZX01000065.1"/>
</dbReference>
<protein>
    <submittedName>
        <fullName evidence="1">Uncharacterized protein</fullName>
    </submittedName>
</protein>
<dbReference type="STRING" id="560819.SAMN05428998_1653"/>
<dbReference type="Proteomes" id="UP000192917">
    <property type="component" value="Unassembled WGS sequence"/>
</dbReference>
<proteinExistence type="predicted"/>
<evidence type="ECO:0000313" key="2">
    <source>
        <dbReference type="Proteomes" id="UP000192917"/>
    </source>
</evidence>
<organism evidence="1 2">
    <name type="scientific">Tistlia consotensis USBA 355</name>
    <dbReference type="NCBI Taxonomy" id="560819"/>
    <lineage>
        <taxon>Bacteria</taxon>
        <taxon>Pseudomonadati</taxon>
        <taxon>Pseudomonadota</taxon>
        <taxon>Alphaproteobacteria</taxon>
        <taxon>Rhodospirillales</taxon>
        <taxon>Rhodovibrionaceae</taxon>
        <taxon>Tistlia</taxon>
    </lineage>
</organism>
<reference evidence="1 2" key="1">
    <citation type="submission" date="2017-04" db="EMBL/GenBank/DDBJ databases">
        <authorList>
            <person name="Afonso C.L."/>
            <person name="Miller P.J."/>
            <person name="Scott M.A."/>
            <person name="Spackman E."/>
            <person name="Goraichik I."/>
            <person name="Dimitrov K.M."/>
            <person name="Suarez D.L."/>
            <person name="Swayne D.E."/>
        </authorList>
    </citation>
    <scope>NUCLEOTIDE SEQUENCE [LARGE SCALE GENOMIC DNA]</scope>
    <source>
        <strain evidence="1 2">USBA 355</strain>
    </source>
</reference>
<gene>
    <name evidence="1" type="ORF">SAMN05428998_1653</name>
</gene>
<dbReference type="EMBL" id="FWZX01000065">
    <property type="protein sequence ID" value="SMF85522.1"/>
    <property type="molecule type" value="Genomic_DNA"/>
</dbReference>
<accession>A0A1Y6CSA4</accession>
<keyword evidence="2" id="KW-1185">Reference proteome</keyword>
<sequence>MSVEFGAHEKIFALFTANVALVRTLSESGALDRTLFIEQLSAARQWLIQHGEKGALTAFDELIPMLTDA</sequence>